<proteinExistence type="predicted"/>
<name>A0A239AZK1_9FIRM</name>
<keyword evidence="1" id="KW-1133">Transmembrane helix</keyword>
<evidence type="ECO:0000313" key="2">
    <source>
        <dbReference type="EMBL" id="SNS00373.1"/>
    </source>
</evidence>
<dbReference type="EMBL" id="FZOJ01000002">
    <property type="protein sequence ID" value="SNS00373.1"/>
    <property type="molecule type" value="Genomic_DNA"/>
</dbReference>
<sequence length="39" mass="4593">MEGQTIFWMIFMLIITFGPFFYFASLAASKEKIKAQKEE</sequence>
<feature type="transmembrane region" description="Helical" evidence="1">
    <location>
        <begin position="6"/>
        <end position="28"/>
    </location>
</feature>
<keyword evidence="1" id="KW-0812">Transmembrane</keyword>
<organism evidence="2 3">
    <name type="scientific">Anaerovirgula multivorans</name>
    <dbReference type="NCBI Taxonomy" id="312168"/>
    <lineage>
        <taxon>Bacteria</taxon>
        <taxon>Bacillati</taxon>
        <taxon>Bacillota</taxon>
        <taxon>Clostridia</taxon>
        <taxon>Peptostreptococcales</taxon>
        <taxon>Natronincolaceae</taxon>
        <taxon>Anaerovirgula</taxon>
    </lineage>
</organism>
<evidence type="ECO:0000256" key="1">
    <source>
        <dbReference type="SAM" id="Phobius"/>
    </source>
</evidence>
<gene>
    <name evidence="2" type="ORF">SAMN05446037_1002337</name>
</gene>
<dbReference type="AlphaFoldDB" id="A0A239AZK1"/>
<evidence type="ECO:0000313" key="3">
    <source>
        <dbReference type="Proteomes" id="UP000198304"/>
    </source>
</evidence>
<accession>A0A239AZK1</accession>
<protein>
    <submittedName>
        <fullName evidence="2">Uncharacterized protein</fullName>
    </submittedName>
</protein>
<reference evidence="2 3" key="1">
    <citation type="submission" date="2017-06" db="EMBL/GenBank/DDBJ databases">
        <authorList>
            <person name="Kim H.J."/>
            <person name="Triplett B.A."/>
        </authorList>
    </citation>
    <scope>NUCLEOTIDE SEQUENCE [LARGE SCALE GENOMIC DNA]</scope>
    <source>
        <strain evidence="2 3">SCA</strain>
    </source>
</reference>
<dbReference type="Proteomes" id="UP000198304">
    <property type="component" value="Unassembled WGS sequence"/>
</dbReference>
<keyword evidence="3" id="KW-1185">Reference proteome</keyword>
<keyword evidence="1" id="KW-0472">Membrane</keyword>